<feature type="transmembrane region" description="Helical" evidence="1">
    <location>
        <begin position="256"/>
        <end position="277"/>
    </location>
</feature>
<protein>
    <submittedName>
        <fullName evidence="2">MFS transporter</fullName>
    </submittedName>
</protein>
<keyword evidence="1" id="KW-0812">Transmembrane</keyword>
<name>A0A562SUP5_9HYPH</name>
<dbReference type="Proteomes" id="UP000320593">
    <property type="component" value="Unassembled WGS sequence"/>
</dbReference>
<feature type="transmembrane region" description="Helical" evidence="1">
    <location>
        <begin position="289"/>
        <end position="307"/>
    </location>
</feature>
<evidence type="ECO:0000313" key="2">
    <source>
        <dbReference type="EMBL" id="TWI84744.1"/>
    </source>
</evidence>
<feature type="transmembrane region" description="Helical" evidence="1">
    <location>
        <begin position="136"/>
        <end position="157"/>
    </location>
</feature>
<feature type="transmembrane region" description="Helical" evidence="1">
    <location>
        <begin position="41"/>
        <end position="61"/>
    </location>
</feature>
<feature type="transmembrane region" description="Helical" evidence="1">
    <location>
        <begin position="344"/>
        <end position="362"/>
    </location>
</feature>
<dbReference type="RefSeq" id="WP_170230676.1">
    <property type="nucleotide sequence ID" value="NZ_SMLY01000069.1"/>
</dbReference>
<dbReference type="InterPro" id="IPR036259">
    <property type="entry name" value="MFS_trans_sf"/>
</dbReference>
<dbReference type="Gene3D" id="1.20.1250.20">
    <property type="entry name" value="MFS general substrate transporter like domains"/>
    <property type="match status" value="1"/>
</dbReference>
<dbReference type="SUPFAM" id="SSF103473">
    <property type="entry name" value="MFS general substrate transporter"/>
    <property type="match status" value="1"/>
</dbReference>
<keyword evidence="3" id="KW-1185">Reference proteome</keyword>
<evidence type="ECO:0000256" key="1">
    <source>
        <dbReference type="SAM" id="Phobius"/>
    </source>
</evidence>
<dbReference type="EMBL" id="VLLF01000007">
    <property type="protein sequence ID" value="TWI84744.1"/>
    <property type="molecule type" value="Genomic_DNA"/>
</dbReference>
<reference evidence="2 3" key="1">
    <citation type="submission" date="2019-07" db="EMBL/GenBank/DDBJ databases">
        <title>Genomic Encyclopedia of Archaeal and Bacterial Type Strains, Phase II (KMG-II): from individual species to whole genera.</title>
        <authorList>
            <person name="Goeker M."/>
        </authorList>
    </citation>
    <scope>NUCLEOTIDE SEQUENCE [LARGE SCALE GENOMIC DNA]</scope>
    <source>
        <strain evidence="2 3">ATCC BAA-252</strain>
    </source>
</reference>
<keyword evidence="1" id="KW-1133">Transmembrane helix</keyword>
<organism evidence="2 3">
    <name type="scientific">Roseibium hamelinense</name>
    <dbReference type="NCBI Taxonomy" id="150831"/>
    <lineage>
        <taxon>Bacteria</taxon>
        <taxon>Pseudomonadati</taxon>
        <taxon>Pseudomonadota</taxon>
        <taxon>Alphaproteobacteria</taxon>
        <taxon>Hyphomicrobiales</taxon>
        <taxon>Stappiaceae</taxon>
        <taxon>Roseibium</taxon>
    </lineage>
</organism>
<keyword evidence="1" id="KW-0472">Membrane</keyword>
<feature type="transmembrane region" description="Helical" evidence="1">
    <location>
        <begin position="223"/>
        <end position="244"/>
    </location>
</feature>
<feature type="transmembrane region" description="Helical" evidence="1">
    <location>
        <begin position="313"/>
        <end position="332"/>
    </location>
</feature>
<comment type="caution">
    <text evidence="2">The sequence shown here is derived from an EMBL/GenBank/DDBJ whole genome shotgun (WGS) entry which is preliminary data.</text>
</comment>
<proteinExistence type="predicted"/>
<accession>A0A562SUP5</accession>
<feature type="transmembrane region" description="Helical" evidence="1">
    <location>
        <begin position="98"/>
        <end position="116"/>
    </location>
</feature>
<feature type="transmembrane region" description="Helical" evidence="1">
    <location>
        <begin position="73"/>
        <end position="92"/>
    </location>
</feature>
<gene>
    <name evidence="2" type="ORF">JM93_03080</name>
</gene>
<dbReference type="AlphaFoldDB" id="A0A562SUP5"/>
<sequence>MNTKLSAATILLIISMAVEYIAIDTVKIYMALNYAVNDAVLFPIMLVPAVALIGPVFLGPIAGVVTDRISTRVYIVPLIAVCIWTPAVAVVAAMSNGFQLPALIILSLLAYLSANIRIASSKFLVPKDEYTPYHGAVVWILQIVPVFAPLLAGVLIASPLNSWVLYGGGIAILLIGSALFLLAQRSGSAEVSAKSAQGFKGMGVDMRAAATFIISDRPLSHSVVVAALVNVAVFTSGYAGVAALKSGTLTVFGTEIALHGAPLIALGLGALVGSTIAGRVKARYAPCQALEATMVASILLLLLQIAVMSHPLSLLATTGIGIAGSITSVLAWDVRLQRSRSDNIGTIAGLTGSAYKIPSLFFLPAIGWLAAIAGIQLASVAATASLALLYLVSRRSAVFRPQKGGGAL</sequence>
<feature type="transmembrane region" description="Helical" evidence="1">
    <location>
        <begin position="368"/>
        <end position="392"/>
    </location>
</feature>
<feature type="transmembrane region" description="Helical" evidence="1">
    <location>
        <begin position="163"/>
        <end position="183"/>
    </location>
</feature>
<evidence type="ECO:0000313" key="3">
    <source>
        <dbReference type="Proteomes" id="UP000320593"/>
    </source>
</evidence>